<evidence type="ECO:0000256" key="6">
    <source>
        <dbReference type="ARBA" id="ARBA00022679"/>
    </source>
</evidence>
<evidence type="ECO:0000256" key="5">
    <source>
        <dbReference type="ARBA" id="ARBA00022605"/>
    </source>
</evidence>
<gene>
    <name evidence="14" type="ORF">BG261_00015</name>
</gene>
<dbReference type="GO" id="GO:0004124">
    <property type="term" value="F:cysteine synthase activity"/>
    <property type="evidence" value="ECO:0007669"/>
    <property type="project" value="UniProtKB-UniRule"/>
</dbReference>
<keyword evidence="8 12" id="KW-0198">Cysteine biosynthesis</keyword>
<evidence type="ECO:0000256" key="10">
    <source>
        <dbReference type="PIRSR" id="PIRSR605856-50"/>
    </source>
</evidence>
<comment type="similarity">
    <text evidence="3 12">Belongs to the cysteine synthase/cystathionine beta-synthase family.</text>
</comment>
<dbReference type="Proteomes" id="UP000178622">
    <property type="component" value="Unassembled WGS sequence"/>
</dbReference>
<evidence type="ECO:0000256" key="1">
    <source>
        <dbReference type="ARBA" id="ARBA00001933"/>
    </source>
</evidence>
<proteinExistence type="inferred from homology"/>
<reference evidence="15" key="1">
    <citation type="submission" date="2016-09" db="EMBL/GenBank/DDBJ databases">
        <title>Draft genome sequence of a novel species of the family Streptococcaceae isolated from flowers.</title>
        <authorList>
            <person name="Chuah L.-O."/>
            <person name="Yap K.-P."/>
            <person name="Thong K.L."/>
            <person name="Liong M.T."/>
            <person name="Ahmad R."/>
            <person name="Rusul G."/>
        </authorList>
    </citation>
    <scope>NUCLEOTIDE SEQUENCE [LARGE SCALE GENOMIC DNA]</scope>
    <source>
        <strain evidence="15">DF1</strain>
    </source>
</reference>
<dbReference type="FunFam" id="3.40.50.1100:FF:000006">
    <property type="entry name" value="Cysteine synthase"/>
    <property type="match status" value="1"/>
</dbReference>
<dbReference type="Pfam" id="PF00291">
    <property type="entry name" value="PALP"/>
    <property type="match status" value="1"/>
</dbReference>
<name>A0A1E8GPZ9_9LACT</name>
<dbReference type="EC" id="2.5.1.47" evidence="4 12"/>
<keyword evidence="5 12" id="KW-0028">Amino-acid biosynthesis</keyword>
<evidence type="ECO:0000256" key="4">
    <source>
        <dbReference type="ARBA" id="ARBA00012681"/>
    </source>
</evidence>
<dbReference type="InterPro" id="IPR050214">
    <property type="entry name" value="Cys_Synth/Cystath_Beta-Synth"/>
</dbReference>
<evidence type="ECO:0000256" key="8">
    <source>
        <dbReference type="ARBA" id="ARBA00023192"/>
    </source>
</evidence>
<feature type="modified residue" description="N6-(pyridoxal phosphate)lysine" evidence="11">
    <location>
        <position position="46"/>
    </location>
</feature>
<comment type="catalytic activity">
    <reaction evidence="9 12">
        <text>O-acetyl-L-serine + hydrogen sulfide = L-cysteine + acetate</text>
        <dbReference type="Rhea" id="RHEA:14829"/>
        <dbReference type="ChEBI" id="CHEBI:29919"/>
        <dbReference type="ChEBI" id="CHEBI:30089"/>
        <dbReference type="ChEBI" id="CHEBI:35235"/>
        <dbReference type="ChEBI" id="CHEBI:58340"/>
        <dbReference type="EC" id="2.5.1.47"/>
    </reaction>
</comment>
<feature type="binding site" evidence="10">
    <location>
        <position position="76"/>
    </location>
    <ligand>
        <name>pyridoxal 5'-phosphate</name>
        <dbReference type="ChEBI" id="CHEBI:597326"/>
    </ligand>
</feature>
<dbReference type="SUPFAM" id="SSF53686">
    <property type="entry name" value="Tryptophan synthase beta subunit-like PLP-dependent enzymes"/>
    <property type="match status" value="1"/>
</dbReference>
<dbReference type="InterPro" id="IPR005859">
    <property type="entry name" value="CysK"/>
</dbReference>
<keyword evidence="15" id="KW-1185">Reference proteome</keyword>
<accession>A0A1E8GPZ9</accession>
<dbReference type="OrthoDB" id="9808024at2"/>
<feature type="binding site" evidence="10">
    <location>
        <position position="266"/>
    </location>
    <ligand>
        <name>pyridoxal 5'-phosphate</name>
        <dbReference type="ChEBI" id="CHEBI:597326"/>
    </ligand>
</feature>
<evidence type="ECO:0000256" key="9">
    <source>
        <dbReference type="ARBA" id="ARBA00047931"/>
    </source>
</evidence>
<evidence type="ECO:0000256" key="7">
    <source>
        <dbReference type="ARBA" id="ARBA00022898"/>
    </source>
</evidence>
<evidence type="ECO:0000313" key="15">
    <source>
        <dbReference type="Proteomes" id="UP000178622"/>
    </source>
</evidence>
<dbReference type="AlphaFoldDB" id="A0A1E8GPZ9"/>
<dbReference type="CDD" id="cd01561">
    <property type="entry name" value="CBS_like"/>
    <property type="match status" value="1"/>
</dbReference>
<dbReference type="GO" id="GO:0006535">
    <property type="term" value="P:cysteine biosynthetic process from serine"/>
    <property type="evidence" value="ECO:0007669"/>
    <property type="project" value="UniProtKB-UniRule"/>
</dbReference>
<comment type="pathway">
    <text evidence="2">Amino-acid biosynthesis; L-cysteine biosynthesis; L-cysteine from L-serine: step 2/2.</text>
</comment>
<dbReference type="EMBL" id="MKIR01000001">
    <property type="protein sequence ID" value="OFI50309.1"/>
    <property type="molecule type" value="Genomic_DNA"/>
</dbReference>
<evidence type="ECO:0000313" key="14">
    <source>
        <dbReference type="EMBL" id="OFI50309.1"/>
    </source>
</evidence>
<evidence type="ECO:0000259" key="13">
    <source>
        <dbReference type="Pfam" id="PF00291"/>
    </source>
</evidence>
<dbReference type="InterPro" id="IPR036052">
    <property type="entry name" value="TrpB-like_PALP_sf"/>
</dbReference>
<feature type="domain" description="Tryptophan synthase beta chain-like PALP" evidence="13">
    <location>
        <begin position="10"/>
        <end position="293"/>
    </location>
</feature>
<dbReference type="NCBIfam" id="TIGR01139">
    <property type="entry name" value="cysK"/>
    <property type="match status" value="1"/>
</dbReference>
<keyword evidence="7 10" id="KW-0663">Pyridoxal phosphate</keyword>
<evidence type="ECO:0000256" key="3">
    <source>
        <dbReference type="ARBA" id="ARBA00007103"/>
    </source>
</evidence>
<sequence length="306" mass="32318">MTNKIYDSILDTIGNTPLVRLKSLEADNRADILVKIESRNPGGSVKDRPAYQMIVDAEEKGRLKEGDTIVEPTSGNMGIALALIGAAKGYKVVLVMPSSMSIERRKLMAAYGAELVLISEGGMKGAVAKAQELVEEKGYFMPSQFSNEANVTSHYKTTGPEIFQATDGKVDAFVAGVGTAGTLVGVSSYLKDQGIVLKAVAVEPDSSPLLSQGTAAPHAIQGIGANFVPDNFKAEVVDEIKTVSKEEAYEYAHHLAQKEGILAGISSGGNLAIAVKVADELGKGKVVVTVLPDTGERYLSTDLFGE</sequence>
<comment type="caution">
    <text evidence="14">The sequence shown here is derived from an EMBL/GenBank/DDBJ whole genome shotgun (WGS) entry which is preliminary data.</text>
</comment>
<comment type="cofactor">
    <cofactor evidence="1 10 12">
        <name>pyridoxal 5'-phosphate</name>
        <dbReference type="ChEBI" id="CHEBI:597326"/>
    </cofactor>
</comment>
<evidence type="ECO:0000256" key="12">
    <source>
        <dbReference type="RuleBase" id="RU003985"/>
    </source>
</evidence>
<evidence type="ECO:0000256" key="11">
    <source>
        <dbReference type="PIRSR" id="PIRSR605856-51"/>
    </source>
</evidence>
<dbReference type="RefSeq" id="WP_070790966.1">
    <property type="nucleotide sequence ID" value="NZ_MKIR01000001.1"/>
</dbReference>
<dbReference type="NCBIfam" id="TIGR01136">
    <property type="entry name" value="cysKM"/>
    <property type="match status" value="1"/>
</dbReference>
<dbReference type="InterPro" id="IPR001926">
    <property type="entry name" value="TrpB-like_PALP"/>
</dbReference>
<organism evidence="14 15">
    <name type="scientific">Floricoccus tropicus</name>
    <dbReference type="NCBI Taxonomy" id="1859473"/>
    <lineage>
        <taxon>Bacteria</taxon>
        <taxon>Bacillati</taxon>
        <taxon>Bacillota</taxon>
        <taxon>Bacilli</taxon>
        <taxon>Lactobacillales</taxon>
        <taxon>Streptococcaceae</taxon>
        <taxon>Floricoccus</taxon>
    </lineage>
</organism>
<protein>
    <recommendedName>
        <fullName evidence="4 12">Cysteine synthase</fullName>
        <ecNumber evidence="4 12">2.5.1.47</ecNumber>
    </recommendedName>
</protein>
<feature type="binding site" evidence="10">
    <location>
        <begin position="178"/>
        <end position="182"/>
    </location>
    <ligand>
        <name>pyridoxal 5'-phosphate</name>
        <dbReference type="ChEBI" id="CHEBI:597326"/>
    </ligand>
</feature>
<dbReference type="InterPro" id="IPR005856">
    <property type="entry name" value="Cys_synth"/>
</dbReference>
<evidence type="ECO:0000256" key="2">
    <source>
        <dbReference type="ARBA" id="ARBA00004962"/>
    </source>
</evidence>
<dbReference type="STRING" id="1859473.BG261_00015"/>
<dbReference type="InterPro" id="IPR001216">
    <property type="entry name" value="P-phosphate_BS"/>
</dbReference>
<dbReference type="UniPathway" id="UPA00136">
    <property type="reaction ID" value="UER00200"/>
</dbReference>
<keyword evidence="6 12" id="KW-0808">Transferase</keyword>
<dbReference type="PROSITE" id="PS00901">
    <property type="entry name" value="CYS_SYNTHASE"/>
    <property type="match status" value="1"/>
</dbReference>
<dbReference type="PANTHER" id="PTHR10314">
    <property type="entry name" value="CYSTATHIONINE BETA-SYNTHASE"/>
    <property type="match status" value="1"/>
</dbReference>
<dbReference type="Gene3D" id="3.40.50.1100">
    <property type="match status" value="2"/>
</dbReference>